<accession>A0A0K0D3W9</accession>
<reference evidence="1" key="1">
    <citation type="submission" date="2012-09" db="EMBL/GenBank/DDBJ databases">
        <authorList>
            <person name="Martin A.A."/>
        </authorList>
    </citation>
    <scope>NUCLEOTIDE SEQUENCE</scope>
</reference>
<dbReference type="Proteomes" id="UP000035642">
    <property type="component" value="Unassembled WGS sequence"/>
</dbReference>
<reference evidence="2" key="2">
    <citation type="submission" date="2017-02" db="UniProtKB">
        <authorList>
            <consortium name="WormBaseParasite"/>
        </authorList>
    </citation>
    <scope>IDENTIFICATION</scope>
</reference>
<evidence type="ECO:0000313" key="1">
    <source>
        <dbReference type="Proteomes" id="UP000035642"/>
    </source>
</evidence>
<dbReference type="WBParaSite" id="ACAC_0000476401-mRNA-1">
    <property type="protein sequence ID" value="ACAC_0000476401-mRNA-1"/>
    <property type="gene ID" value="ACAC_0000476401"/>
</dbReference>
<proteinExistence type="predicted"/>
<organism evidence="1 2">
    <name type="scientific">Angiostrongylus cantonensis</name>
    <name type="common">Rat lungworm</name>
    <dbReference type="NCBI Taxonomy" id="6313"/>
    <lineage>
        <taxon>Eukaryota</taxon>
        <taxon>Metazoa</taxon>
        <taxon>Ecdysozoa</taxon>
        <taxon>Nematoda</taxon>
        <taxon>Chromadorea</taxon>
        <taxon>Rhabditida</taxon>
        <taxon>Rhabditina</taxon>
        <taxon>Rhabditomorpha</taxon>
        <taxon>Strongyloidea</taxon>
        <taxon>Metastrongylidae</taxon>
        <taxon>Angiostrongylus</taxon>
    </lineage>
</organism>
<protein>
    <submittedName>
        <fullName evidence="2">S1 motif domain-containing protein</fullName>
    </submittedName>
</protein>
<keyword evidence="1" id="KW-1185">Reference proteome</keyword>
<dbReference type="AlphaFoldDB" id="A0A0K0D3W9"/>
<evidence type="ECO:0000313" key="2">
    <source>
        <dbReference type="WBParaSite" id="ACAC_0000476401-mRNA-1"/>
    </source>
</evidence>
<sequence length="66" mass="7341">MRISREGELFKVGIVPMHYVRVVLQTQNIGFSIRLASMSNPWLDGSQPLRADMGLNPALAGEKMIV</sequence>
<name>A0A0K0D3W9_ANGCA</name>